<sequence>MADTKVIVIPEGKICDYVDGKFRNDTPEEYVRQTIEKRLVNEHKYLLKQIRIEYTLQMGSRKPRADIVIFDKDCTEQTQENIKIIIECKKEAVEARNAKEGVEQLKAYMSACLNCEWGMWTNGRQKEVYRKVKNEKGQIEFMDYNDIPSADGNLEDINRPKRTTLKNAYDDNLLFTFKTCHNHIYVNDGLQKQPAFFELLKVIFCKIEDERNIPKPLEFYATSEERSNPDGQLTVKKRISKIFDQVKNKKKYRLIFDANDEIKLSPRSLAYIVSELQKYSLLNTNIDIKGKAYEEIVGANLRGDRGEFFTPRNVMKMVVEMINPGVDEKVLDSSCGTGGFLVNAMTHVIEKLERQFEEELGMPKANWSNEAINTFRDRISEMAKSNYFGFDINPDLVKATKMNMVMNNDGSGNILQSNSLLPPHEWTDDFRSNLAEALGIDKSAIRNHKTIEFFNVIVTNPPFGSKIPIKDKAILEQFELAHVWENDKKTNTWAMTERLQASVPPEILFVERCTQLLVPGGRMGIVLPDNILGAPGLGYIREWLIKNHRIIASVDLHVDTFQPRNGTQTSVLFLQKKTQEQKDAEEKSGTMADYNIFMAMVEKVGHDKRDNPTFKRDKEGNEILVPDTNSVLVLGETGEGDRTVSHEQKKKVEDDQTPDVPAIFAEWKTKEGLAW</sequence>
<organism evidence="5 6">
    <name type="scientific">Christensenella tenuis</name>
    <dbReference type="NCBI Taxonomy" id="2763033"/>
    <lineage>
        <taxon>Bacteria</taxon>
        <taxon>Bacillati</taxon>
        <taxon>Bacillota</taxon>
        <taxon>Clostridia</taxon>
        <taxon>Christensenellales</taxon>
        <taxon>Christensenellaceae</taxon>
        <taxon>Christensenella</taxon>
    </lineage>
</organism>
<proteinExistence type="predicted"/>
<name>A0ABR7EEQ0_9FIRM</name>
<dbReference type="PANTHER" id="PTHR42998">
    <property type="entry name" value="TYPE I RESTRICTION ENZYME HINDVIIP M PROTEIN-RELATED"/>
    <property type="match status" value="1"/>
</dbReference>
<evidence type="ECO:0000259" key="4">
    <source>
        <dbReference type="Pfam" id="PF13588"/>
    </source>
</evidence>
<evidence type="ECO:0000259" key="3">
    <source>
        <dbReference type="Pfam" id="PF02384"/>
    </source>
</evidence>
<dbReference type="GO" id="GO:0008168">
    <property type="term" value="F:methyltransferase activity"/>
    <property type="evidence" value="ECO:0007669"/>
    <property type="project" value="UniProtKB-KW"/>
</dbReference>
<dbReference type="Gene3D" id="3.40.50.150">
    <property type="entry name" value="Vaccinia Virus protein VP39"/>
    <property type="match status" value="1"/>
</dbReference>
<dbReference type="RefSeq" id="WP_186857754.1">
    <property type="nucleotide sequence ID" value="NZ_JACOON010000004.1"/>
</dbReference>
<feature type="region of interest" description="Disordered" evidence="2">
    <location>
        <begin position="636"/>
        <end position="658"/>
    </location>
</feature>
<dbReference type="InterPro" id="IPR052916">
    <property type="entry name" value="Type-I_RE_MTase_Subunit"/>
</dbReference>
<dbReference type="InterPro" id="IPR029063">
    <property type="entry name" value="SAM-dependent_MTases_sf"/>
</dbReference>
<dbReference type="Pfam" id="PF02384">
    <property type="entry name" value="N6_Mtase"/>
    <property type="match status" value="1"/>
</dbReference>
<evidence type="ECO:0000256" key="1">
    <source>
        <dbReference type="ARBA" id="ARBA00022747"/>
    </source>
</evidence>
<dbReference type="Pfam" id="PF13588">
    <property type="entry name" value="HSDR_N_2"/>
    <property type="match status" value="1"/>
</dbReference>
<evidence type="ECO:0000313" key="5">
    <source>
        <dbReference type="EMBL" id="MBC5648240.1"/>
    </source>
</evidence>
<feature type="compositionally biased region" description="Basic and acidic residues" evidence="2">
    <location>
        <begin position="639"/>
        <end position="654"/>
    </location>
</feature>
<dbReference type="Proteomes" id="UP000606889">
    <property type="component" value="Unassembled WGS sequence"/>
</dbReference>
<dbReference type="InterPro" id="IPR002052">
    <property type="entry name" value="DNA_methylase_N6_adenine_CS"/>
</dbReference>
<keyword evidence="1" id="KW-0680">Restriction system</keyword>
<dbReference type="InterPro" id="IPR029464">
    <property type="entry name" value="HSDR_N"/>
</dbReference>
<dbReference type="PROSITE" id="PS00092">
    <property type="entry name" value="N6_MTASE"/>
    <property type="match status" value="1"/>
</dbReference>
<reference evidence="5 6" key="1">
    <citation type="submission" date="2020-08" db="EMBL/GenBank/DDBJ databases">
        <title>Genome public.</title>
        <authorList>
            <person name="Liu C."/>
            <person name="Sun Q."/>
        </authorList>
    </citation>
    <scope>NUCLEOTIDE SEQUENCE [LARGE SCALE GENOMIC DNA]</scope>
    <source>
        <strain evidence="5 6">NSJ-35</strain>
    </source>
</reference>
<keyword evidence="5" id="KW-0808">Transferase</keyword>
<feature type="domain" description="DNA methylase adenine-specific" evidence="3">
    <location>
        <begin position="286"/>
        <end position="583"/>
    </location>
</feature>
<comment type="caution">
    <text evidence="5">The sequence shown here is derived from an EMBL/GenBank/DDBJ whole genome shotgun (WGS) entry which is preliminary data.</text>
</comment>
<accession>A0ABR7EEQ0</accession>
<dbReference type="SUPFAM" id="SSF53335">
    <property type="entry name" value="S-adenosyl-L-methionine-dependent methyltransferases"/>
    <property type="match status" value="1"/>
</dbReference>
<dbReference type="PANTHER" id="PTHR42998:SF1">
    <property type="entry name" value="TYPE I RESTRICTION ENZYME HINDI METHYLASE SUBUNIT"/>
    <property type="match status" value="1"/>
</dbReference>
<evidence type="ECO:0000256" key="2">
    <source>
        <dbReference type="SAM" id="MobiDB-lite"/>
    </source>
</evidence>
<feature type="domain" description="Type I restriction enzyme R protein N-terminal" evidence="4">
    <location>
        <begin position="27"/>
        <end position="148"/>
    </location>
</feature>
<dbReference type="EMBL" id="JACOON010000004">
    <property type="protein sequence ID" value="MBC5648240.1"/>
    <property type="molecule type" value="Genomic_DNA"/>
</dbReference>
<dbReference type="GO" id="GO:0032259">
    <property type="term" value="P:methylation"/>
    <property type="evidence" value="ECO:0007669"/>
    <property type="project" value="UniProtKB-KW"/>
</dbReference>
<protein>
    <submittedName>
        <fullName evidence="5">N-6 DNA methylase</fullName>
    </submittedName>
</protein>
<evidence type="ECO:0000313" key="6">
    <source>
        <dbReference type="Proteomes" id="UP000606889"/>
    </source>
</evidence>
<dbReference type="InterPro" id="IPR003356">
    <property type="entry name" value="DNA_methylase_A-5"/>
</dbReference>
<keyword evidence="5" id="KW-0489">Methyltransferase</keyword>
<gene>
    <name evidence="5" type="ORF">H8S18_07820</name>
</gene>
<keyword evidence="6" id="KW-1185">Reference proteome</keyword>
<dbReference type="PRINTS" id="PR00507">
    <property type="entry name" value="N12N6MTFRASE"/>
</dbReference>